<proteinExistence type="predicted"/>
<keyword evidence="1" id="KW-0472">Membrane</keyword>
<comment type="caution">
    <text evidence="2">The sequence shown here is derived from an EMBL/GenBank/DDBJ whole genome shotgun (WGS) entry which is preliminary data.</text>
</comment>
<dbReference type="Proteomes" id="UP000615455">
    <property type="component" value="Unassembled WGS sequence"/>
</dbReference>
<keyword evidence="1" id="KW-1133">Transmembrane helix</keyword>
<evidence type="ECO:0000256" key="1">
    <source>
        <dbReference type="SAM" id="Phobius"/>
    </source>
</evidence>
<name>A0ABQ1FJY5_9BACL</name>
<dbReference type="InterPro" id="IPR010001">
    <property type="entry name" value="BofA"/>
</dbReference>
<feature type="transmembrane region" description="Helical" evidence="1">
    <location>
        <begin position="6"/>
        <end position="23"/>
    </location>
</feature>
<feature type="transmembrane region" description="Helical" evidence="1">
    <location>
        <begin position="35"/>
        <end position="55"/>
    </location>
</feature>
<reference evidence="3" key="1">
    <citation type="journal article" date="2019" name="Int. J. Syst. Evol. Microbiol.">
        <title>The Global Catalogue of Microorganisms (GCM) 10K type strain sequencing project: providing services to taxonomists for standard genome sequencing and annotation.</title>
        <authorList>
            <consortium name="The Broad Institute Genomics Platform"/>
            <consortium name="The Broad Institute Genome Sequencing Center for Infectious Disease"/>
            <person name="Wu L."/>
            <person name="Ma J."/>
        </authorList>
    </citation>
    <scope>NUCLEOTIDE SEQUENCE [LARGE SCALE GENOMIC DNA]</scope>
    <source>
        <strain evidence="3">CGMCC 1.15043</strain>
    </source>
</reference>
<feature type="transmembrane region" description="Helical" evidence="1">
    <location>
        <begin position="67"/>
        <end position="88"/>
    </location>
</feature>
<evidence type="ECO:0000313" key="3">
    <source>
        <dbReference type="Proteomes" id="UP000615455"/>
    </source>
</evidence>
<organism evidence="2 3">
    <name type="scientific">Paenibacillus marchantiophytorum</name>
    <dbReference type="NCBI Taxonomy" id="1619310"/>
    <lineage>
        <taxon>Bacteria</taxon>
        <taxon>Bacillati</taxon>
        <taxon>Bacillota</taxon>
        <taxon>Bacilli</taxon>
        <taxon>Bacillales</taxon>
        <taxon>Paenibacillaceae</taxon>
        <taxon>Paenibacillus</taxon>
    </lineage>
</organism>
<dbReference type="Pfam" id="PF07441">
    <property type="entry name" value="BofA"/>
    <property type="match status" value="1"/>
</dbReference>
<dbReference type="EMBL" id="BMHE01000083">
    <property type="protein sequence ID" value="GGA15920.1"/>
    <property type="molecule type" value="Genomic_DNA"/>
</dbReference>
<evidence type="ECO:0000313" key="2">
    <source>
        <dbReference type="EMBL" id="GGA15920.1"/>
    </source>
</evidence>
<keyword evidence="1" id="KW-0812">Transmembrane</keyword>
<evidence type="ECO:0008006" key="4">
    <source>
        <dbReference type="Google" id="ProtNLM"/>
    </source>
</evidence>
<dbReference type="RefSeq" id="WP_229758005.1">
    <property type="nucleotide sequence ID" value="NZ_BMHE01000083.1"/>
</dbReference>
<protein>
    <recommendedName>
        <fullName evidence="4">Pro-sigmaK processing inhibitor BofA</fullName>
    </recommendedName>
</protein>
<accession>A0ABQ1FJY5</accession>
<sequence>MYLKFILWGLLLFSSLMLLLIVFRNRSAGKLLSALGLNVVIAAFLLYVLNLLSTYTHVELPINTATLGTVTVLGIPGVLLLAGLKLALL</sequence>
<keyword evidence="3" id="KW-1185">Reference proteome</keyword>
<gene>
    <name evidence="2" type="ORF">GCM10008018_70770</name>
</gene>